<reference evidence="8 9" key="1">
    <citation type="submission" date="2016-10" db="EMBL/GenBank/DDBJ databases">
        <authorList>
            <person name="Varghese N."/>
            <person name="Submissions S."/>
        </authorList>
    </citation>
    <scope>NUCLEOTIDE SEQUENCE [LARGE SCALE GENOMIC DNA]</scope>
    <source>
        <strain evidence="8 9">CECT 8317</strain>
    </source>
</reference>
<evidence type="ECO:0000256" key="5">
    <source>
        <dbReference type="ARBA" id="ARBA00023136"/>
    </source>
</evidence>
<dbReference type="InterPro" id="IPR003838">
    <property type="entry name" value="ABC3_permease_C"/>
</dbReference>
<keyword evidence="2" id="KW-1003">Cell membrane</keyword>
<comment type="caution">
    <text evidence="8">The sequence shown here is derived from an EMBL/GenBank/DDBJ whole genome shotgun (WGS) entry which is preliminary data.</text>
</comment>
<name>A0AAQ1G5J4_9GAMM</name>
<evidence type="ECO:0000313" key="8">
    <source>
        <dbReference type="EMBL" id="SEF86953.1"/>
    </source>
</evidence>
<dbReference type="EMBL" id="FNVE01000002">
    <property type="protein sequence ID" value="SEF86953.1"/>
    <property type="molecule type" value="Genomic_DNA"/>
</dbReference>
<keyword evidence="5 6" id="KW-0472">Membrane</keyword>
<organism evidence="8 9">
    <name type="scientific">Halopseudomonas aestusnigri</name>
    <dbReference type="NCBI Taxonomy" id="857252"/>
    <lineage>
        <taxon>Bacteria</taxon>
        <taxon>Pseudomonadati</taxon>
        <taxon>Pseudomonadota</taxon>
        <taxon>Gammaproteobacteria</taxon>
        <taxon>Pseudomonadales</taxon>
        <taxon>Pseudomonadaceae</taxon>
        <taxon>Halopseudomonas</taxon>
    </lineage>
</organism>
<feature type="transmembrane region" description="Helical" evidence="6">
    <location>
        <begin position="768"/>
        <end position="791"/>
    </location>
</feature>
<keyword evidence="4 6" id="KW-1133">Transmembrane helix</keyword>
<feature type="domain" description="ABC3 transporter permease C-terminal" evidence="7">
    <location>
        <begin position="262"/>
        <end position="374"/>
    </location>
</feature>
<keyword evidence="9" id="KW-1185">Reference proteome</keyword>
<proteinExistence type="predicted"/>
<feature type="transmembrane region" description="Helical" evidence="6">
    <location>
        <begin position="259"/>
        <end position="284"/>
    </location>
</feature>
<feature type="transmembrane region" description="Helical" evidence="6">
    <location>
        <begin position="393"/>
        <end position="413"/>
    </location>
</feature>
<dbReference type="PANTHER" id="PTHR30287:SF1">
    <property type="entry name" value="INNER MEMBRANE PROTEIN"/>
    <property type="match status" value="1"/>
</dbReference>
<gene>
    <name evidence="8" type="ORF">SAMN05216586_102157</name>
</gene>
<dbReference type="GO" id="GO:0005886">
    <property type="term" value="C:plasma membrane"/>
    <property type="evidence" value="ECO:0007669"/>
    <property type="project" value="UniProtKB-SubCell"/>
</dbReference>
<evidence type="ECO:0000313" key="9">
    <source>
        <dbReference type="Proteomes" id="UP000243518"/>
    </source>
</evidence>
<dbReference type="RefSeq" id="WP_088274079.1">
    <property type="nucleotide sequence ID" value="NZ_FNVE01000002.1"/>
</dbReference>
<evidence type="ECO:0000256" key="2">
    <source>
        <dbReference type="ARBA" id="ARBA00022475"/>
    </source>
</evidence>
<evidence type="ECO:0000256" key="1">
    <source>
        <dbReference type="ARBA" id="ARBA00004651"/>
    </source>
</evidence>
<feature type="domain" description="ABC3 transporter permease C-terminal" evidence="7">
    <location>
        <begin position="720"/>
        <end position="833"/>
    </location>
</feature>
<feature type="transmembrane region" description="Helical" evidence="6">
    <location>
        <begin position="419"/>
        <end position="446"/>
    </location>
</feature>
<protein>
    <submittedName>
        <fullName evidence="8">ABC transport system permease protein</fullName>
    </submittedName>
</protein>
<comment type="subcellular location">
    <subcellularLocation>
        <location evidence="1">Cell membrane</location>
        <topology evidence="1">Multi-pass membrane protein</topology>
    </subcellularLocation>
</comment>
<feature type="transmembrane region" description="Helical" evidence="6">
    <location>
        <begin position="304"/>
        <end position="329"/>
    </location>
</feature>
<dbReference type="Pfam" id="PF02687">
    <property type="entry name" value="FtsX"/>
    <property type="match status" value="2"/>
</dbReference>
<dbReference type="Proteomes" id="UP000243518">
    <property type="component" value="Unassembled WGS sequence"/>
</dbReference>
<dbReference type="AlphaFoldDB" id="A0AAQ1G5J4"/>
<evidence type="ECO:0000256" key="4">
    <source>
        <dbReference type="ARBA" id="ARBA00022989"/>
    </source>
</evidence>
<feature type="transmembrane region" description="Helical" evidence="6">
    <location>
        <begin position="349"/>
        <end position="373"/>
    </location>
</feature>
<sequence>MNRPPLARLAWRLLRREWRAGELTVLLGALLIAVTISTAISLFTQRLERSMTDRAAEFLGADLVVSSRSPLPDSYAEQAAVNDLMLSHQLEFSSVMASDSAMQLSSVKAVDAAYPLRGELRISRSAFAEETATRCVPAAGEIWVEPRLLNQLGVQVGDSLEVGYATLRISAVLTHEPDRASDFYSLTPRVLMNLDDLDATGVVQPGSRVTYRLLLSGERQALERYRNWIEPLLAVNQRLSGVEDGNRQVGNALTRANQFLGLASIAAIILAGVAVALSSGRFALRHFDSSALLRCMGLQRRQVLTLFTLQLLYIGIIATVAGLALGLLVQWGLMQLLADLLPPRLPEPGVLPLLVGAATGFSALLGFALPPLLRLGNVAPLRVLRRDLEPMPVSSWLIYGLALAVLSLLMWQFTGDLTITLAMLFGGALAALLLGLLAWLLLRAVAGKLREASLAWRLGSGELLKRPTAAATQMLSFGLIFMCMLVVLILRTELLSTWQNQLPDDAPNHFVLNVLPAEQQAFSQALENIGARSAPLYPVTPGRLVSINGEPVRTEVSKEDGNRDRGTRAINRDLSLTWAAELPADNQLREGQWWPAVAAPAPSAMARVSIEAELADSLGVTLGDRLGFVIEGRTLDAEVSSVRSVEWDNFTPNFYMIFAPGDLDGFPATLLTSFYLPAEQRVALRELNRQFPAMTLLEVGPLLAQIRDILRQVTLAVEYVLLFVLLAGMTVLFAALQATLDERLYQGALLRTLGAGRALLRRASWMEFLLLGLMSGLMAVVAAELATWALYRFALNLDWAPHLLFWLLTPSAAALLIGCAGVWGTRAVLQQSPMRLINRGA</sequence>
<dbReference type="PANTHER" id="PTHR30287">
    <property type="entry name" value="MEMBRANE COMPONENT OF PREDICTED ABC SUPERFAMILY METABOLITE UPTAKE TRANSPORTER"/>
    <property type="match status" value="1"/>
</dbReference>
<dbReference type="InterPro" id="IPR038766">
    <property type="entry name" value="Membrane_comp_ABC_pdt"/>
</dbReference>
<feature type="transmembrane region" description="Helical" evidence="6">
    <location>
        <begin position="716"/>
        <end position="736"/>
    </location>
</feature>
<accession>A0AAQ1G5J4</accession>
<feature type="transmembrane region" description="Helical" evidence="6">
    <location>
        <begin position="803"/>
        <end position="829"/>
    </location>
</feature>
<evidence type="ECO:0000256" key="3">
    <source>
        <dbReference type="ARBA" id="ARBA00022692"/>
    </source>
</evidence>
<feature type="transmembrane region" description="Helical" evidence="6">
    <location>
        <begin position="467"/>
        <end position="490"/>
    </location>
</feature>
<evidence type="ECO:0000259" key="7">
    <source>
        <dbReference type="Pfam" id="PF02687"/>
    </source>
</evidence>
<keyword evidence="3 6" id="KW-0812">Transmembrane</keyword>
<evidence type="ECO:0000256" key="6">
    <source>
        <dbReference type="SAM" id="Phobius"/>
    </source>
</evidence>